<evidence type="ECO:0000256" key="9">
    <source>
        <dbReference type="ARBA" id="ARBA00023136"/>
    </source>
</evidence>
<evidence type="ECO:0000256" key="11">
    <source>
        <dbReference type="SAM" id="Phobius"/>
    </source>
</evidence>
<dbReference type="Proteomes" id="UP001431783">
    <property type="component" value="Unassembled WGS sequence"/>
</dbReference>
<evidence type="ECO:0000256" key="5">
    <source>
        <dbReference type="ARBA" id="ARBA00022771"/>
    </source>
</evidence>
<dbReference type="Gene3D" id="3.30.40.10">
    <property type="entry name" value="Zinc/RING finger domain, C3HC4 (zinc finger)"/>
    <property type="match status" value="1"/>
</dbReference>
<gene>
    <name evidence="13" type="ORF">WA026_021552</name>
</gene>
<keyword evidence="2" id="KW-0808">Transferase</keyword>
<evidence type="ECO:0000259" key="12">
    <source>
        <dbReference type="PROSITE" id="PS51292"/>
    </source>
</evidence>
<keyword evidence="14" id="KW-1185">Reference proteome</keyword>
<dbReference type="InterPro" id="IPR013083">
    <property type="entry name" value="Znf_RING/FYVE/PHD"/>
</dbReference>
<evidence type="ECO:0000256" key="4">
    <source>
        <dbReference type="ARBA" id="ARBA00022723"/>
    </source>
</evidence>
<evidence type="ECO:0000256" key="3">
    <source>
        <dbReference type="ARBA" id="ARBA00022692"/>
    </source>
</evidence>
<proteinExistence type="predicted"/>
<reference evidence="13 14" key="1">
    <citation type="submission" date="2023-03" db="EMBL/GenBank/DDBJ databases">
        <title>Genome insight into feeding habits of ladybird beetles.</title>
        <authorList>
            <person name="Li H.-S."/>
            <person name="Huang Y.-H."/>
            <person name="Pang H."/>
        </authorList>
    </citation>
    <scope>NUCLEOTIDE SEQUENCE [LARGE SCALE GENOMIC DNA]</scope>
    <source>
        <strain evidence="13">SYSU_2023b</strain>
        <tissue evidence="13">Whole body</tissue>
    </source>
</reference>
<dbReference type="GO" id="GO:0008270">
    <property type="term" value="F:zinc ion binding"/>
    <property type="evidence" value="ECO:0007669"/>
    <property type="project" value="UniProtKB-KW"/>
</dbReference>
<keyword evidence="3 11" id="KW-0812">Transmembrane</keyword>
<evidence type="ECO:0000256" key="10">
    <source>
        <dbReference type="SAM" id="MobiDB-lite"/>
    </source>
</evidence>
<sequence length="505" mass="56991">MSKDNNDFDEIAELNLGYENQTSSSSNESKSRSSVSNRSLKFPFSTLTSSKIKFSSDLTNNSSNTSGSSSRSHYIYKVVPNSVPYVTNPKVVDDVFSQKESAYCYGKQFEKLNAEKQGNDFDDTSPTNSVAENFLKKVASPVYIENNIPNSDLKSTENGNSDEKGPDNSTNNIESSIVANSSHKKLAVPRMTSSDSQISTNRRYFQEIGKKFVAITENGCCKYIVPKQLDFLKETPKTPTQISENLKLFSENISTANNQKVAKVLIAPTSLFENDNYKSFSDSNSPEEDIIESIKSANCRIKPPIKEVIGRMEIKNVAETKDSSLVSVPSTVCRICHTNTANERLLSPCYCKGTLAYVHLSCLERWLNQSSRSYCELCLYQYNAVETLRYGLLEGIRLWIRHPRNRNHVRSDCLIAFLLTLVTIGLVVISLIGMDYFIIEGIKLGFSKIWTKSFIVSFLGIILMGYAVTMYLILRDEFVPWYNWWKNTLNIHLLLNPTVLQTRNL</sequence>
<dbReference type="SMART" id="SM00744">
    <property type="entry name" value="RINGv"/>
    <property type="match status" value="1"/>
</dbReference>
<comment type="caution">
    <text evidence="13">The sequence shown here is derived from an EMBL/GenBank/DDBJ whole genome shotgun (WGS) entry which is preliminary data.</text>
</comment>
<dbReference type="EMBL" id="JARQZJ010000137">
    <property type="protein sequence ID" value="KAK9892696.1"/>
    <property type="molecule type" value="Genomic_DNA"/>
</dbReference>
<evidence type="ECO:0000256" key="7">
    <source>
        <dbReference type="ARBA" id="ARBA00022833"/>
    </source>
</evidence>
<dbReference type="PROSITE" id="PS51292">
    <property type="entry name" value="ZF_RING_CH"/>
    <property type="match status" value="1"/>
</dbReference>
<dbReference type="PANTHER" id="PTHR46065:SF3">
    <property type="entry name" value="FI20425P1"/>
    <property type="match status" value="1"/>
</dbReference>
<evidence type="ECO:0000256" key="6">
    <source>
        <dbReference type="ARBA" id="ARBA00022786"/>
    </source>
</evidence>
<accession>A0AAW1VID0</accession>
<dbReference type="GO" id="GO:0016020">
    <property type="term" value="C:membrane"/>
    <property type="evidence" value="ECO:0007669"/>
    <property type="project" value="UniProtKB-SubCell"/>
</dbReference>
<dbReference type="Pfam" id="PF12906">
    <property type="entry name" value="RINGv"/>
    <property type="match status" value="1"/>
</dbReference>
<evidence type="ECO:0000256" key="8">
    <source>
        <dbReference type="ARBA" id="ARBA00022989"/>
    </source>
</evidence>
<feature type="transmembrane region" description="Helical" evidence="11">
    <location>
        <begin position="449"/>
        <end position="474"/>
    </location>
</feature>
<name>A0AAW1VID0_9CUCU</name>
<evidence type="ECO:0000313" key="13">
    <source>
        <dbReference type="EMBL" id="KAK9892696.1"/>
    </source>
</evidence>
<dbReference type="InterPro" id="IPR011016">
    <property type="entry name" value="Znf_RING-CH"/>
</dbReference>
<dbReference type="GO" id="GO:0004842">
    <property type="term" value="F:ubiquitin-protein transferase activity"/>
    <property type="evidence" value="ECO:0007669"/>
    <property type="project" value="TreeGrafter"/>
</dbReference>
<protein>
    <recommendedName>
        <fullName evidence="12">RING-CH-type domain-containing protein</fullName>
    </recommendedName>
</protein>
<feature type="region of interest" description="Disordered" evidence="10">
    <location>
        <begin position="147"/>
        <end position="174"/>
    </location>
</feature>
<keyword evidence="9 11" id="KW-0472">Membrane</keyword>
<dbReference type="SUPFAM" id="SSF57850">
    <property type="entry name" value="RING/U-box"/>
    <property type="match status" value="1"/>
</dbReference>
<keyword evidence="8 11" id="KW-1133">Transmembrane helix</keyword>
<keyword evidence="4" id="KW-0479">Metal-binding</keyword>
<feature type="compositionally biased region" description="Polar residues" evidence="10">
    <location>
        <begin position="147"/>
        <end position="159"/>
    </location>
</feature>
<feature type="transmembrane region" description="Helical" evidence="11">
    <location>
        <begin position="414"/>
        <end position="437"/>
    </location>
</feature>
<keyword evidence="6" id="KW-0833">Ubl conjugation pathway</keyword>
<evidence type="ECO:0000313" key="14">
    <source>
        <dbReference type="Proteomes" id="UP001431783"/>
    </source>
</evidence>
<keyword evidence="7" id="KW-0862">Zinc</keyword>
<comment type="subcellular location">
    <subcellularLocation>
        <location evidence="1">Membrane</location>
        <topology evidence="1">Multi-pass membrane protein</topology>
    </subcellularLocation>
</comment>
<dbReference type="PANTHER" id="PTHR46065">
    <property type="entry name" value="E3 UBIQUITIN-PROTEIN LIGASE MARCH 2/3 FAMILY MEMBER"/>
    <property type="match status" value="1"/>
</dbReference>
<feature type="compositionally biased region" description="Low complexity" evidence="10">
    <location>
        <begin position="23"/>
        <end position="38"/>
    </location>
</feature>
<feature type="domain" description="RING-CH-type" evidence="12">
    <location>
        <begin position="325"/>
        <end position="385"/>
    </location>
</feature>
<evidence type="ECO:0000256" key="2">
    <source>
        <dbReference type="ARBA" id="ARBA00022679"/>
    </source>
</evidence>
<keyword evidence="5" id="KW-0863">Zinc-finger</keyword>
<organism evidence="13 14">
    <name type="scientific">Henosepilachna vigintioctopunctata</name>
    <dbReference type="NCBI Taxonomy" id="420089"/>
    <lineage>
        <taxon>Eukaryota</taxon>
        <taxon>Metazoa</taxon>
        <taxon>Ecdysozoa</taxon>
        <taxon>Arthropoda</taxon>
        <taxon>Hexapoda</taxon>
        <taxon>Insecta</taxon>
        <taxon>Pterygota</taxon>
        <taxon>Neoptera</taxon>
        <taxon>Endopterygota</taxon>
        <taxon>Coleoptera</taxon>
        <taxon>Polyphaga</taxon>
        <taxon>Cucujiformia</taxon>
        <taxon>Coccinelloidea</taxon>
        <taxon>Coccinellidae</taxon>
        <taxon>Epilachninae</taxon>
        <taxon>Epilachnini</taxon>
        <taxon>Henosepilachna</taxon>
    </lineage>
</organism>
<dbReference type="GO" id="GO:0016567">
    <property type="term" value="P:protein ubiquitination"/>
    <property type="evidence" value="ECO:0007669"/>
    <property type="project" value="TreeGrafter"/>
</dbReference>
<evidence type="ECO:0000256" key="1">
    <source>
        <dbReference type="ARBA" id="ARBA00004141"/>
    </source>
</evidence>
<dbReference type="AlphaFoldDB" id="A0AAW1VID0"/>
<feature type="region of interest" description="Disordered" evidence="10">
    <location>
        <begin position="1"/>
        <end position="38"/>
    </location>
</feature>